<organism evidence="2 3">
    <name type="scientific">Lophiostoma macrostomum CBS 122681</name>
    <dbReference type="NCBI Taxonomy" id="1314788"/>
    <lineage>
        <taxon>Eukaryota</taxon>
        <taxon>Fungi</taxon>
        <taxon>Dikarya</taxon>
        <taxon>Ascomycota</taxon>
        <taxon>Pezizomycotina</taxon>
        <taxon>Dothideomycetes</taxon>
        <taxon>Pleosporomycetidae</taxon>
        <taxon>Pleosporales</taxon>
        <taxon>Lophiostomataceae</taxon>
        <taxon>Lophiostoma</taxon>
    </lineage>
</organism>
<evidence type="ECO:0000256" key="1">
    <source>
        <dbReference type="SAM" id="Phobius"/>
    </source>
</evidence>
<accession>A0A6A6SI69</accession>
<evidence type="ECO:0000313" key="2">
    <source>
        <dbReference type="EMBL" id="KAF2647082.1"/>
    </source>
</evidence>
<keyword evidence="3" id="KW-1185">Reference proteome</keyword>
<keyword evidence="1" id="KW-0472">Membrane</keyword>
<name>A0A6A6SI69_9PLEO</name>
<sequence length="426" mass="48810">MSDYRLFATLNRSGFIHGLVAFVVCLWIIPPIWGISVRIPLKVEIEIDQQRHLISPKGSLSQVHSRQLIHYIVSHLGQRRIESTPHEDEIPLCKCSESTVEYASTLEVPMDPDRTTPHDFRLQSFKIRFVSFGRIIEHQGLGSKDGRMRHAVQLACTMLAWRIGGKSLREEDLWAGCLIVSGLAFRVCHLMHTAPDPLSLATLNRFPPAAYMEFMKINFDPFSSRTLRVSPDSVFETISRMIDGEAYPLEEDLRIYTEVYCFARRCAWEDLALTTRDILMSWDDGLLQSDDMLIQNKDVLLKLATAATNGGLRGDEEFYNFLHDYEHALERKLMVALMSFIKDDLTTEWDEDLNRLVSSQTSLEHDKNDRKGESLDLAFILCEKYLESGNDASDHLLRLLKVTLEKVITLKAETGRTREEGEEMNL</sequence>
<feature type="transmembrane region" description="Helical" evidence="1">
    <location>
        <begin position="15"/>
        <end position="35"/>
    </location>
</feature>
<reference evidence="2" key="1">
    <citation type="journal article" date="2020" name="Stud. Mycol.">
        <title>101 Dothideomycetes genomes: a test case for predicting lifestyles and emergence of pathogens.</title>
        <authorList>
            <person name="Haridas S."/>
            <person name="Albert R."/>
            <person name="Binder M."/>
            <person name="Bloem J."/>
            <person name="Labutti K."/>
            <person name="Salamov A."/>
            <person name="Andreopoulos B."/>
            <person name="Baker S."/>
            <person name="Barry K."/>
            <person name="Bills G."/>
            <person name="Bluhm B."/>
            <person name="Cannon C."/>
            <person name="Castanera R."/>
            <person name="Culley D."/>
            <person name="Daum C."/>
            <person name="Ezra D."/>
            <person name="Gonzalez J."/>
            <person name="Henrissat B."/>
            <person name="Kuo A."/>
            <person name="Liang C."/>
            <person name="Lipzen A."/>
            <person name="Lutzoni F."/>
            <person name="Magnuson J."/>
            <person name="Mondo S."/>
            <person name="Nolan M."/>
            <person name="Ohm R."/>
            <person name="Pangilinan J."/>
            <person name="Park H.-J."/>
            <person name="Ramirez L."/>
            <person name="Alfaro M."/>
            <person name="Sun H."/>
            <person name="Tritt A."/>
            <person name="Yoshinaga Y."/>
            <person name="Zwiers L.-H."/>
            <person name="Turgeon B."/>
            <person name="Goodwin S."/>
            <person name="Spatafora J."/>
            <person name="Crous P."/>
            <person name="Grigoriev I."/>
        </authorList>
    </citation>
    <scope>NUCLEOTIDE SEQUENCE</scope>
    <source>
        <strain evidence="2">CBS 122681</strain>
    </source>
</reference>
<evidence type="ECO:0000313" key="3">
    <source>
        <dbReference type="Proteomes" id="UP000799324"/>
    </source>
</evidence>
<keyword evidence="1" id="KW-1133">Transmembrane helix</keyword>
<keyword evidence="1" id="KW-0812">Transmembrane</keyword>
<dbReference type="AlphaFoldDB" id="A0A6A6SI69"/>
<protein>
    <submittedName>
        <fullName evidence="2">Uncharacterized protein</fullName>
    </submittedName>
</protein>
<gene>
    <name evidence="2" type="ORF">K491DRAFT_685799</name>
</gene>
<dbReference type="EMBL" id="MU004696">
    <property type="protein sequence ID" value="KAF2647082.1"/>
    <property type="molecule type" value="Genomic_DNA"/>
</dbReference>
<dbReference type="Proteomes" id="UP000799324">
    <property type="component" value="Unassembled WGS sequence"/>
</dbReference>
<proteinExistence type="predicted"/>